<dbReference type="InterPro" id="IPR036291">
    <property type="entry name" value="NAD(P)-bd_dom_sf"/>
</dbReference>
<evidence type="ECO:0000313" key="3">
    <source>
        <dbReference type="EMBL" id="WFM82889.1"/>
    </source>
</evidence>
<keyword evidence="2" id="KW-0560">Oxidoreductase</keyword>
<reference evidence="3 4" key="1">
    <citation type="submission" date="2023-03" db="EMBL/GenBank/DDBJ databases">
        <title>Complete genome of Arcanobacterium canis strain DSM 25104 isolated in 2010 from a canine otitis externa in Germany.</title>
        <authorList>
            <person name="Borowiak M."/>
            <person name="Kreitlow A."/>
            <person name="Malorny B."/>
            <person name="Laemmler C."/>
            <person name="Prenger-Berninghoff E."/>
            <person name="Ploetz M."/>
            <person name="Abdulmawjood A."/>
        </authorList>
    </citation>
    <scope>NUCLEOTIDE SEQUENCE [LARGE SCALE GENOMIC DNA]</scope>
    <source>
        <strain evidence="3 4">DSM 25104</strain>
    </source>
</reference>
<dbReference type="EMBL" id="CP121208">
    <property type="protein sequence ID" value="WFM82889.1"/>
    <property type="molecule type" value="Genomic_DNA"/>
</dbReference>
<sequence length="247" mass="26610">MKRVLVTGASSGIGAASARLLASDGWDVIATARRKDRLETLAQESGVRYFPADLTKDNDVEALFDYCRQLGGIHALVNNAGGAIGTESVALGDVADWRAMYELNVVATLAVTQRFLAQLDSTPGDIVFITSTAAHESYPGGAGYSAAKHAEREIVTTLRLELVGEPVRVIEIAPGMVHTQEFSLVRMRGDQAKANAVYAGIDSPLVAEDIAEAVRWTLSLPEHVNIDSLVIRPREQANSVLKKRLRS</sequence>
<dbReference type="RefSeq" id="WP_278012315.1">
    <property type="nucleotide sequence ID" value="NZ_CP121208.1"/>
</dbReference>
<comment type="similarity">
    <text evidence="1">Belongs to the short-chain dehydrogenases/reductases (SDR) family.</text>
</comment>
<organism evidence="3 4">
    <name type="scientific">Arcanobacterium canis</name>
    <dbReference type="NCBI Taxonomy" id="999183"/>
    <lineage>
        <taxon>Bacteria</taxon>
        <taxon>Bacillati</taxon>
        <taxon>Actinomycetota</taxon>
        <taxon>Actinomycetes</taxon>
        <taxon>Actinomycetales</taxon>
        <taxon>Actinomycetaceae</taxon>
        <taxon>Arcanobacterium</taxon>
    </lineage>
</organism>
<proteinExistence type="inferred from homology"/>
<protein>
    <submittedName>
        <fullName evidence="3">SDR family NAD(P)-dependent oxidoreductase</fullName>
    </submittedName>
</protein>
<dbReference type="PRINTS" id="PR00081">
    <property type="entry name" value="GDHRDH"/>
</dbReference>
<evidence type="ECO:0000256" key="2">
    <source>
        <dbReference type="ARBA" id="ARBA00023002"/>
    </source>
</evidence>
<dbReference type="Pfam" id="PF00106">
    <property type="entry name" value="adh_short"/>
    <property type="match status" value="1"/>
</dbReference>
<evidence type="ECO:0000256" key="1">
    <source>
        <dbReference type="ARBA" id="ARBA00006484"/>
    </source>
</evidence>
<dbReference type="Gene3D" id="3.40.50.720">
    <property type="entry name" value="NAD(P)-binding Rossmann-like Domain"/>
    <property type="match status" value="1"/>
</dbReference>
<dbReference type="PANTHER" id="PTHR42901">
    <property type="entry name" value="ALCOHOL DEHYDROGENASE"/>
    <property type="match status" value="1"/>
</dbReference>
<dbReference type="PANTHER" id="PTHR42901:SF1">
    <property type="entry name" value="ALCOHOL DEHYDROGENASE"/>
    <property type="match status" value="1"/>
</dbReference>
<dbReference type="InterPro" id="IPR002347">
    <property type="entry name" value="SDR_fam"/>
</dbReference>
<dbReference type="Proteomes" id="UP001215216">
    <property type="component" value="Chromosome"/>
</dbReference>
<evidence type="ECO:0000313" key="4">
    <source>
        <dbReference type="Proteomes" id="UP001215216"/>
    </source>
</evidence>
<keyword evidence="4" id="KW-1185">Reference proteome</keyword>
<gene>
    <name evidence="3" type="ORF">P7079_05650</name>
</gene>
<name>A0ABY8G271_9ACTO</name>
<dbReference type="SUPFAM" id="SSF51735">
    <property type="entry name" value="NAD(P)-binding Rossmann-fold domains"/>
    <property type="match status" value="1"/>
</dbReference>
<accession>A0ABY8G271</accession>